<dbReference type="RefSeq" id="WP_109929497.1">
    <property type="nucleotide sequence ID" value="NZ_QGNY01000003.1"/>
</dbReference>
<accession>A0A317EZV5</accession>
<dbReference type="OrthoDB" id="766442at2"/>
<reference evidence="2" key="1">
    <citation type="submission" date="2018-05" db="EMBL/GenBank/DDBJ databases">
        <title>Pedobacter paludis sp. nov., isolated from wetland soil.</title>
        <authorList>
            <person name="Zhang Y."/>
        </authorList>
    </citation>
    <scope>NUCLEOTIDE SEQUENCE [LARGE SCALE GENOMIC DNA]</scope>
    <source>
        <strain evidence="2">R-8</strain>
    </source>
</reference>
<comment type="caution">
    <text evidence="1">The sequence shown here is derived from an EMBL/GenBank/DDBJ whole genome shotgun (WGS) entry which is preliminary data.</text>
</comment>
<dbReference type="AlphaFoldDB" id="A0A317EZV5"/>
<sequence>MIKLNYLLEKQNEPYAFTNYVLVQNQSNEPFLILDDDEIICTIDEIEGEWKSLSESLIDQATILSIGKFIDSQLYRRLPTEFKKHWPGWIEEVIVQSDEVYLLVTKTDIAFERFEKIFRNYIKGLVKEEWQITFKVYNANFSANFEVIIN</sequence>
<dbReference type="EMBL" id="QGNY01000003">
    <property type="protein sequence ID" value="PWS32045.1"/>
    <property type="molecule type" value="Genomic_DNA"/>
</dbReference>
<keyword evidence="2" id="KW-1185">Reference proteome</keyword>
<gene>
    <name evidence="1" type="ORF">DF947_09700</name>
</gene>
<proteinExistence type="predicted"/>
<organism evidence="1 2">
    <name type="scientific">Pedobacter paludis</name>
    <dbReference type="NCBI Taxonomy" id="2203212"/>
    <lineage>
        <taxon>Bacteria</taxon>
        <taxon>Pseudomonadati</taxon>
        <taxon>Bacteroidota</taxon>
        <taxon>Sphingobacteriia</taxon>
        <taxon>Sphingobacteriales</taxon>
        <taxon>Sphingobacteriaceae</taxon>
        <taxon>Pedobacter</taxon>
    </lineage>
</organism>
<name>A0A317EZV5_9SPHI</name>
<dbReference type="Proteomes" id="UP000245391">
    <property type="component" value="Unassembled WGS sequence"/>
</dbReference>
<evidence type="ECO:0000313" key="1">
    <source>
        <dbReference type="EMBL" id="PWS32045.1"/>
    </source>
</evidence>
<evidence type="ECO:0000313" key="2">
    <source>
        <dbReference type="Proteomes" id="UP000245391"/>
    </source>
</evidence>
<protein>
    <submittedName>
        <fullName evidence="1">Uncharacterized protein</fullName>
    </submittedName>
</protein>